<dbReference type="PANTHER" id="PTHR47197">
    <property type="entry name" value="PROTEIN NIRF"/>
    <property type="match status" value="1"/>
</dbReference>
<gene>
    <name evidence="2" type="ORF">BLTE_16600</name>
</gene>
<dbReference type="InterPro" id="IPR051200">
    <property type="entry name" value="Host-pathogen_enzymatic-act"/>
</dbReference>
<dbReference type="PANTHER" id="PTHR47197:SF3">
    <property type="entry name" value="DIHYDRO-HEME D1 DEHYDROGENASE"/>
    <property type="match status" value="1"/>
</dbReference>
<dbReference type="InterPro" id="IPR015943">
    <property type="entry name" value="WD40/YVTN_repeat-like_dom_sf"/>
</dbReference>
<dbReference type="AlphaFoldDB" id="A0A348G092"/>
<feature type="signal peptide" evidence="1">
    <location>
        <begin position="1"/>
        <end position="39"/>
    </location>
</feature>
<reference evidence="2 3" key="1">
    <citation type="submission" date="2018-08" db="EMBL/GenBank/DDBJ databases">
        <title>Complete genome sequencing of Blastochloris tepida GI.</title>
        <authorList>
            <person name="Tsukatani Y."/>
            <person name="Mori H."/>
        </authorList>
    </citation>
    <scope>NUCLEOTIDE SEQUENCE [LARGE SCALE GENOMIC DNA]</scope>
    <source>
        <strain evidence="2 3">GI</strain>
    </source>
</reference>
<evidence type="ECO:0000256" key="1">
    <source>
        <dbReference type="SAM" id="SignalP"/>
    </source>
</evidence>
<keyword evidence="3" id="KW-1185">Reference proteome</keyword>
<dbReference type="SUPFAM" id="SSF50969">
    <property type="entry name" value="YVTN repeat-like/Quinoprotein amine dehydrogenase"/>
    <property type="match status" value="1"/>
</dbReference>
<keyword evidence="1" id="KW-0732">Signal</keyword>
<dbReference type="InterPro" id="IPR011044">
    <property type="entry name" value="Quino_amine_DH_bsu"/>
</dbReference>
<dbReference type="NCBIfam" id="TIGR03907">
    <property type="entry name" value="QH_beta"/>
    <property type="match status" value="1"/>
</dbReference>
<protein>
    <recommendedName>
        <fullName evidence="4">Quinohemoprotein amine dehydrogenase subunit beta</fullName>
    </recommendedName>
</protein>
<dbReference type="EMBL" id="AP018907">
    <property type="protein sequence ID" value="BBF92975.1"/>
    <property type="molecule type" value="Genomic_DNA"/>
</dbReference>
<evidence type="ECO:0000313" key="2">
    <source>
        <dbReference type="EMBL" id="BBF92975.1"/>
    </source>
</evidence>
<evidence type="ECO:0008006" key="4">
    <source>
        <dbReference type="Google" id="ProtNLM"/>
    </source>
</evidence>
<dbReference type="InterPro" id="IPR023879">
    <property type="entry name" value="QH-AmDH_bsu"/>
</dbReference>
<sequence length="377" mass="41307">MPRPQTTLKPEDRPMRRCSLRLLLAALMLSPLVDGSASAKEYLLTSTRPNTLVMIDPAARKVTRTYDIAGPGAVLGIVPSPDNRIVYAVTNHWGSVVGIDLDSGKEVFHADFSSGALRVRNTFGMEVSADGRELYVLLLPTEIGRNEYTVQEPHIAVYRTDAGLEAKPVRTLPVPRRTTTLLRSTDGSKLYCVSWDIHVIDPKDGRELEVKKVTHLPRPGFAEPDVFGVWNQFEQAKVFINPYTVASAGGDSAAPGPMKNGMVTLDLASGEMRMKEFEDTTKVIFSAVVNPKKRDEAFAVYTTLAKIDLAGGALVKRIDLPHTYYTVNISGDGREVYVGGTMDDIGIYSSETLEKLGEVKLPGGGDQSLSWVRVINR</sequence>
<dbReference type="Gene3D" id="2.130.10.10">
    <property type="entry name" value="YVTN repeat-like/Quinoprotein amine dehydrogenase"/>
    <property type="match status" value="1"/>
</dbReference>
<evidence type="ECO:0000313" key="3">
    <source>
        <dbReference type="Proteomes" id="UP000266934"/>
    </source>
</evidence>
<dbReference type="Proteomes" id="UP000266934">
    <property type="component" value="Chromosome"/>
</dbReference>
<feature type="chain" id="PRO_5016922586" description="Quinohemoprotein amine dehydrogenase subunit beta" evidence="1">
    <location>
        <begin position="40"/>
        <end position="377"/>
    </location>
</feature>
<dbReference type="KEGG" id="blag:BLTE_16600"/>
<proteinExistence type="predicted"/>
<accession>A0A348G092</accession>
<name>A0A348G092_9HYPH</name>
<organism evidence="2 3">
    <name type="scientific">Blastochloris tepida</name>
    <dbReference type="NCBI Taxonomy" id="2233851"/>
    <lineage>
        <taxon>Bacteria</taxon>
        <taxon>Pseudomonadati</taxon>
        <taxon>Pseudomonadota</taxon>
        <taxon>Alphaproteobacteria</taxon>
        <taxon>Hyphomicrobiales</taxon>
        <taxon>Blastochloridaceae</taxon>
        <taxon>Blastochloris</taxon>
    </lineage>
</organism>